<gene>
    <name evidence="1" type="ORF">PQR01_15540</name>
</gene>
<sequence>MFVHNKRLRYTVRVAAPNPGLANLLLEQFGGPQGELPGVPEFTNVYYNMSAGRSSVEVKTLASAINVAGPSLSATAKPVRCSAVQATRTGRRRIRAPRAPLHKRSLYVR</sequence>
<reference evidence="1 2" key="1">
    <citation type="journal article" date="2024" name="Chem. Sci.">
        <title>Discovery of megapolipeptins by genome mining of a Burkholderiales bacteria collection.</title>
        <authorList>
            <person name="Paulo B.S."/>
            <person name="Recchia M.J.J."/>
            <person name="Lee S."/>
            <person name="Fergusson C.H."/>
            <person name="Romanowski S.B."/>
            <person name="Hernandez A."/>
            <person name="Krull N."/>
            <person name="Liu D.Y."/>
            <person name="Cavanagh H."/>
            <person name="Bos A."/>
            <person name="Gray C.A."/>
            <person name="Murphy B.T."/>
            <person name="Linington R.G."/>
            <person name="Eustaquio A.S."/>
        </authorList>
    </citation>
    <scope>NUCLEOTIDE SEQUENCE [LARGE SCALE GENOMIC DNA]</scope>
    <source>
        <strain evidence="1 2">RL18-126-BIB-B</strain>
    </source>
</reference>
<proteinExistence type="predicted"/>
<accession>A0ACC7NBL1</accession>
<comment type="caution">
    <text evidence="1">The sequence shown here is derived from an EMBL/GenBank/DDBJ whole genome shotgun (WGS) entry which is preliminary data.</text>
</comment>
<dbReference type="Proteomes" id="UP001629235">
    <property type="component" value="Unassembled WGS sequence"/>
</dbReference>
<organism evidence="1 2">
    <name type="scientific">Paraburkholderia rhynchosiae</name>
    <dbReference type="NCBI Taxonomy" id="487049"/>
    <lineage>
        <taxon>Bacteria</taxon>
        <taxon>Pseudomonadati</taxon>
        <taxon>Pseudomonadota</taxon>
        <taxon>Betaproteobacteria</taxon>
        <taxon>Burkholderiales</taxon>
        <taxon>Burkholderiaceae</taxon>
        <taxon>Paraburkholderia</taxon>
    </lineage>
</organism>
<dbReference type="EMBL" id="JAQQDW010000027">
    <property type="protein sequence ID" value="MFM0104852.1"/>
    <property type="molecule type" value="Genomic_DNA"/>
</dbReference>
<evidence type="ECO:0000313" key="1">
    <source>
        <dbReference type="EMBL" id="MFM0104852.1"/>
    </source>
</evidence>
<name>A0ACC7NBL1_9BURK</name>
<keyword evidence="2" id="KW-1185">Reference proteome</keyword>
<protein>
    <submittedName>
        <fullName evidence="1">Manganese catalase family protein</fullName>
    </submittedName>
</protein>
<evidence type="ECO:0000313" key="2">
    <source>
        <dbReference type="Proteomes" id="UP001629235"/>
    </source>
</evidence>